<organism evidence="3">
    <name type="scientific">Noctiluca scintillans</name>
    <name type="common">Sea sparkle</name>
    <name type="synonym">Red tide dinoflagellate</name>
    <dbReference type="NCBI Taxonomy" id="2966"/>
    <lineage>
        <taxon>Eukaryota</taxon>
        <taxon>Sar</taxon>
        <taxon>Alveolata</taxon>
        <taxon>Dinophyceae</taxon>
        <taxon>Noctilucales</taxon>
        <taxon>Noctilucaceae</taxon>
        <taxon>Noctiluca</taxon>
    </lineage>
</organism>
<dbReference type="GO" id="GO:0043021">
    <property type="term" value="F:ribonucleoprotein complex binding"/>
    <property type="evidence" value="ECO:0007669"/>
    <property type="project" value="TreeGrafter"/>
</dbReference>
<evidence type="ECO:0000313" key="3">
    <source>
        <dbReference type="EMBL" id="CAD8844770.1"/>
    </source>
</evidence>
<name>A0A7S1F5S1_NOCSC</name>
<dbReference type="Pfam" id="PF01248">
    <property type="entry name" value="Ribosomal_L7Ae"/>
    <property type="match status" value="1"/>
</dbReference>
<dbReference type="GO" id="GO:0005739">
    <property type="term" value="C:mitochondrion"/>
    <property type="evidence" value="ECO:0007669"/>
    <property type="project" value="TreeGrafter"/>
</dbReference>
<dbReference type="GO" id="GO:0003730">
    <property type="term" value="F:mRNA 3'-UTR binding"/>
    <property type="evidence" value="ECO:0007669"/>
    <property type="project" value="TreeGrafter"/>
</dbReference>
<evidence type="ECO:0000259" key="2">
    <source>
        <dbReference type="Pfam" id="PF01248"/>
    </source>
</evidence>
<feature type="compositionally biased region" description="Acidic residues" evidence="1">
    <location>
        <begin position="320"/>
        <end position="342"/>
    </location>
</feature>
<gene>
    <name evidence="3" type="ORF">NSCI0253_LOCUS19120</name>
</gene>
<feature type="domain" description="Ribosomal protein eL8/eL30/eS12/Gadd45" evidence="2">
    <location>
        <begin position="199"/>
        <end position="290"/>
    </location>
</feature>
<dbReference type="Gene3D" id="3.30.1330.30">
    <property type="match status" value="1"/>
</dbReference>
<dbReference type="InterPro" id="IPR004038">
    <property type="entry name" value="Ribosomal_eL8/eL30/eS12/Gad45"/>
</dbReference>
<dbReference type="GO" id="GO:1990904">
    <property type="term" value="C:ribonucleoprotein complex"/>
    <property type="evidence" value="ECO:0007669"/>
    <property type="project" value="TreeGrafter"/>
</dbReference>
<dbReference type="SUPFAM" id="SSF55315">
    <property type="entry name" value="L30e-like"/>
    <property type="match status" value="1"/>
</dbReference>
<reference evidence="3" key="1">
    <citation type="submission" date="2021-01" db="EMBL/GenBank/DDBJ databases">
        <authorList>
            <person name="Corre E."/>
            <person name="Pelletier E."/>
            <person name="Niang G."/>
            <person name="Scheremetjew M."/>
            <person name="Finn R."/>
            <person name="Kale V."/>
            <person name="Holt S."/>
            <person name="Cochrane G."/>
            <person name="Meng A."/>
            <person name="Brown T."/>
            <person name="Cohen L."/>
        </authorList>
    </citation>
    <scope>NUCLEOTIDE SEQUENCE</scope>
</reference>
<proteinExistence type="predicted"/>
<feature type="compositionally biased region" description="Basic and acidic residues" evidence="1">
    <location>
        <begin position="54"/>
        <end position="72"/>
    </location>
</feature>
<dbReference type="GO" id="GO:0035368">
    <property type="term" value="F:selenocysteine insertion sequence binding"/>
    <property type="evidence" value="ECO:0007669"/>
    <property type="project" value="InterPro"/>
</dbReference>
<dbReference type="InterPro" id="IPR040051">
    <property type="entry name" value="SECISBP2"/>
</dbReference>
<sequence length="342" mass="38078">MMDKGRIDVKTAVGQVSELAKETRMDMTGFRMGKQRLVPKKKKPSALKLVILAGREEKKEPEAGTDTGEKHSTSSYSVLSPNAPAFVPDFLRPALPVPTNEFVPSWCRDAEGSAPSEAQEVAARSEEEPEELPVAEALERIKVSAEQRSRKQKPKERGANIEVRAYVHQVLSDELDEKVKTILTDMVRFQERARENPLKFAKLKRYCVGIREATRAVYRGKAKGLFCAPNLELSSAEGGLDTCIEGLIEGCRENDVPVIFALSRNRIGKALGKNMRLSVVCLLNTEGAHKEFKDAVKLAEDLRRQWVLRQMDQMVLGESADLEPTQEADLDGTAEEADEELE</sequence>
<feature type="region of interest" description="Disordered" evidence="1">
    <location>
        <begin position="108"/>
        <end position="133"/>
    </location>
</feature>
<feature type="region of interest" description="Disordered" evidence="1">
    <location>
        <begin position="318"/>
        <end position="342"/>
    </location>
</feature>
<evidence type="ECO:0000256" key="1">
    <source>
        <dbReference type="SAM" id="MobiDB-lite"/>
    </source>
</evidence>
<dbReference type="PANTHER" id="PTHR13284">
    <property type="entry name" value="GH01354P"/>
    <property type="match status" value="1"/>
</dbReference>
<accession>A0A7S1F5S1</accession>
<feature type="region of interest" description="Disordered" evidence="1">
    <location>
        <begin position="54"/>
        <end position="76"/>
    </location>
</feature>
<protein>
    <recommendedName>
        <fullName evidence="2">Ribosomal protein eL8/eL30/eS12/Gadd45 domain-containing protein</fullName>
    </recommendedName>
</protein>
<dbReference type="EMBL" id="HBFQ01027038">
    <property type="protein sequence ID" value="CAD8844770.1"/>
    <property type="molecule type" value="Transcribed_RNA"/>
</dbReference>
<dbReference type="PANTHER" id="PTHR13284:SF4">
    <property type="entry name" value="C2H2-TYPE DOMAIN-CONTAINING PROTEIN"/>
    <property type="match status" value="1"/>
</dbReference>
<dbReference type="InterPro" id="IPR029064">
    <property type="entry name" value="Ribosomal_eL30-like_sf"/>
</dbReference>
<dbReference type="AlphaFoldDB" id="A0A7S1F5S1"/>